<dbReference type="OrthoDB" id="8946715at2"/>
<dbReference type="AlphaFoldDB" id="A0A1G5QX79"/>
<dbReference type="Gene3D" id="6.10.290.10">
    <property type="match status" value="1"/>
</dbReference>
<reference evidence="2" key="1">
    <citation type="submission" date="2016-10" db="EMBL/GenBank/DDBJ databases">
        <authorList>
            <person name="Varghese N."/>
            <person name="Submissions S."/>
        </authorList>
    </citation>
    <scope>NUCLEOTIDE SEQUENCE [LARGE SCALE GENOMIC DNA]</scope>
    <source>
        <strain evidence="2">ATCC 29999</strain>
    </source>
</reference>
<organism evidence="1 2">
    <name type="scientific">Photorhabdus luminescens</name>
    <name type="common">Xenorhabdus luminescens</name>
    <dbReference type="NCBI Taxonomy" id="29488"/>
    <lineage>
        <taxon>Bacteria</taxon>
        <taxon>Pseudomonadati</taxon>
        <taxon>Pseudomonadota</taxon>
        <taxon>Gammaproteobacteria</taxon>
        <taxon>Enterobacterales</taxon>
        <taxon>Morganellaceae</taxon>
        <taxon>Photorhabdus</taxon>
    </lineage>
</organism>
<proteinExistence type="predicted"/>
<protein>
    <submittedName>
        <fullName evidence="1">Uncharacterized protein</fullName>
    </submittedName>
</protein>
<keyword evidence="2" id="KW-1185">Reference proteome</keyword>
<name>A0A1G5QX79_PHOLU</name>
<evidence type="ECO:0000313" key="1">
    <source>
        <dbReference type="EMBL" id="SCZ66296.1"/>
    </source>
</evidence>
<dbReference type="RefSeq" id="WP_049583740.1">
    <property type="nucleotide sequence ID" value="NZ_CAWQXX010000069.1"/>
</dbReference>
<dbReference type="EMBL" id="FMWJ01000010">
    <property type="protein sequence ID" value="SCZ66296.1"/>
    <property type="molecule type" value="Genomic_DNA"/>
</dbReference>
<accession>A0A1G5QX79</accession>
<sequence>MTRISSLNESKEALVRLAQICNIPKRELYDEGNTDYTLNLDEELNLSINRLLDAFSLLQKALDQEDMIAVQAALNRARANSMDLSNFFGNICEDIEMIGWTDRYNWPKIPENYKIPDHYNYPENKK</sequence>
<gene>
    <name evidence="1" type="ORF">SAMN02982990_02540</name>
</gene>
<dbReference type="Proteomes" id="UP000183223">
    <property type="component" value="Unassembled WGS sequence"/>
</dbReference>
<evidence type="ECO:0000313" key="2">
    <source>
        <dbReference type="Proteomes" id="UP000183223"/>
    </source>
</evidence>
<dbReference type="GeneID" id="45656723"/>